<proteinExistence type="predicted"/>
<dbReference type="OrthoDB" id="3001009at2759"/>
<evidence type="ECO:0000313" key="1">
    <source>
        <dbReference type="EMBL" id="KAF7366976.1"/>
    </source>
</evidence>
<evidence type="ECO:0000313" key="2">
    <source>
        <dbReference type="Proteomes" id="UP000623467"/>
    </source>
</evidence>
<sequence length="253" mass="28534">MAETLGIVASILQLVDAALKAREYTLNFFQAPQAQKTLVSEMKDLHALLEELHKRIAHDKTSRSSSMLQQMGHPLGEFKLMMEGCTKKLQPAAGSISKRLTWTLWEKKEAKEYLDKFEQFKSLLNLWLSMDIWDMEQQHHGIILQSVDSMQRAIGDTLSEQQRQMDTNHNAVLGSMDNITALIGQQQGTLTSIAGKMSEQLNSEESMKITEWLELENGCSQIPVSRGGNLGPERHCGVMGFRVLAKLSLHPWL</sequence>
<dbReference type="AlphaFoldDB" id="A0A8H6YY70"/>
<organism evidence="1 2">
    <name type="scientific">Mycena sanguinolenta</name>
    <dbReference type="NCBI Taxonomy" id="230812"/>
    <lineage>
        <taxon>Eukaryota</taxon>
        <taxon>Fungi</taxon>
        <taxon>Dikarya</taxon>
        <taxon>Basidiomycota</taxon>
        <taxon>Agaricomycotina</taxon>
        <taxon>Agaricomycetes</taxon>
        <taxon>Agaricomycetidae</taxon>
        <taxon>Agaricales</taxon>
        <taxon>Marasmiineae</taxon>
        <taxon>Mycenaceae</taxon>
        <taxon>Mycena</taxon>
    </lineage>
</organism>
<dbReference type="Proteomes" id="UP000623467">
    <property type="component" value="Unassembled WGS sequence"/>
</dbReference>
<comment type="caution">
    <text evidence="1">The sequence shown here is derived from an EMBL/GenBank/DDBJ whole genome shotgun (WGS) entry which is preliminary data.</text>
</comment>
<dbReference type="EMBL" id="JACAZH010000006">
    <property type="protein sequence ID" value="KAF7366976.1"/>
    <property type="molecule type" value="Genomic_DNA"/>
</dbReference>
<gene>
    <name evidence="1" type="ORF">MSAN_00956300</name>
</gene>
<reference evidence="1" key="1">
    <citation type="submission" date="2020-05" db="EMBL/GenBank/DDBJ databases">
        <title>Mycena genomes resolve the evolution of fungal bioluminescence.</title>
        <authorList>
            <person name="Tsai I.J."/>
        </authorList>
    </citation>
    <scope>NUCLEOTIDE SEQUENCE</scope>
    <source>
        <strain evidence="1">160909Yilan</strain>
    </source>
</reference>
<protein>
    <submittedName>
        <fullName evidence="1">SesA domain-containing protein</fullName>
    </submittedName>
</protein>
<name>A0A8H6YY70_9AGAR</name>
<keyword evidence="2" id="KW-1185">Reference proteome</keyword>
<accession>A0A8H6YY70</accession>